<dbReference type="InterPro" id="IPR036249">
    <property type="entry name" value="Thioredoxin-like_sf"/>
</dbReference>
<evidence type="ECO:0000313" key="4">
    <source>
        <dbReference type="Proteomes" id="UP000315525"/>
    </source>
</evidence>
<evidence type="ECO:0000259" key="2">
    <source>
        <dbReference type="PROSITE" id="PS51352"/>
    </source>
</evidence>
<dbReference type="CDD" id="cd02966">
    <property type="entry name" value="TlpA_like_family"/>
    <property type="match status" value="1"/>
</dbReference>
<dbReference type="SUPFAM" id="SSF52833">
    <property type="entry name" value="Thioredoxin-like"/>
    <property type="match status" value="1"/>
</dbReference>
<organism evidence="3 4">
    <name type="scientific">candidate division TA06 bacterium</name>
    <dbReference type="NCBI Taxonomy" id="2250710"/>
    <lineage>
        <taxon>Bacteria</taxon>
        <taxon>Bacteria division TA06</taxon>
    </lineage>
</organism>
<comment type="caution">
    <text evidence="3">The sequence shown here is derived from an EMBL/GenBank/DDBJ whole genome shotgun (WGS) entry which is preliminary data.</text>
</comment>
<accession>A0A523UXN2</accession>
<dbReference type="Gene3D" id="3.40.30.10">
    <property type="entry name" value="Glutaredoxin"/>
    <property type="match status" value="1"/>
</dbReference>
<sequence length="174" mass="19203">MKRVFLVVSVLLLALTVLSCACRKKQSGTPGNIEPGVRAPNFTLYDLDKNKVSLKSLRGKVVLLDFWATWCYPCRIEIPHFILLYEDYNSSGLEVIGIALDKGGASTVKPFAEKEGMNYTVLIGDASVAKDYGGINSIPTTFMIDKKGVVYSKYVGVPRDMGVFERDVKELLGK</sequence>
<dbReference type="InterPro" id="IPR013766">
    <property type="entry name" value="Thioredoxin_domain"/>
</dbReference>
<feature type="chain" id="PRO_5022092582" evidence="1">
    <location>
        <begin position="22"/>
        <end position="174"/>
    </location>
</feature>
<dbReference type="Pfam" id="PF00578">
    <property type="entry name" value="AhpC-TSA"/>
    <property type="match status" value="1"/>
</dbReference>
<dbReference type="PROSITE" id="PS51257">
    <property type="entry name" value="PROKAR_LIPOPROTEIN"/>
    <property type="match status" value="1"/>
</dbReference>
<gene>
    <name evidence="3" type="ORF">E3J62_01900</name>
</gene>
<evidence type="ECO:0000313" key="3">
    <source>
        <dbReference type="EMBL" id="TET47295.1"/>
    </source>
</evidence>
<dbReference type="GO" id="GO:0016491">
    <property type="term" value="F:oxidoreductase activity"/>
    <property type="evidence" value="ECO:0007669"/>
    <property type="project" value="InterPro"/>
</dbReference>
<protein>
    <submittedName>
        <fullName evidence="3">TlpA family protein disulfide reductase</fullName>
    </submittedName>
</protein>
<reference evidence="3 4" key="1">
    <citation type="submission" date="2019-03" db="EMBL/GenBank/DDBJ databases">
        <title>Metabolic potential of uncultured bacteria and archaea associated with petroleum seepage in deep-sea sediments.</title>
        <authorList>
            <person name="Dong X."/>
            <person name="Hubert C."/>
        </authorList>
    </citation>
    <scope>NUCLEOTIDE SEQUENCE [LARGE SCALE GENOMIC DNA]</scope>
    <source>
        <strain evidence="3">E44_bin18</strain>
    </source>
</reference>
<evidence type="ECO:0000256" key="1">
    <source>
        <dbReference type="SAM" id="SignalP"/>
    </source>
</evidence>
<proteinExistence type="predicted"/>
<feature type="domain" description="Thioredoxin" evidence="2">
    <location>
        <begin position="33"/>
        <end position="173"/>
    </location>
</feature>
<dbReference type="InterPro" id="IPR050553">
    <property type="entry name" value="Thioredoxin_ResA/DsbE_sf"/>
</dbReference>
<dbReference type="EMBL" id="SOJN01000024">
    <property type="protein sequence ID" value="TET47295.1"/>
    <property type="molecule type" value="Genomic_DNA"/>
</dbReference>
<dbReference type="GO" id="GO:0016209">
    <property type="term" value="F:antioxidant activity"/>
    <property type="evidence" value="ECO:0007669"/>
    <property type="project" value="InterPro"/>
</dbReference>
<dbReference type="InterPro" id="IPR000866">
    <property type="entry name" value="AhpC/TSA"/>
</dbReference>
<name>A0A523UXN2_UNCT6</name>
<feature type="signal peptide" evidence="1">
    <location>
        <begin position="1"/>
        <end position="21"/>
    </location>
</feature>
<dbReference type="PANTHER" id="PTHR42852">
    <property type="entry name" value="THIOL:DISULFIDE INTERCHANGE PROTEIN DSBE"/>
    <property type="match status" value="1"/>
</dbReference>
<keyword evidence="1" id="KW-0732">Signal</keyword>
<dbReference type="AlphaFoldDB" id="A0A523UXN2"/>
<dbReference type="Proteomes" id="UP000315525">
    <property type="component" value="Unassembled WGS sequence"/>
</dbReference>
<dbReference type="PANTHER" id="PTHR42852:SF13">
    <property type="entry name" value="PROTEIN DIPZ"/>
    <property type="match status" value="1"/>
</dbReference>
<dbReference type="PROSITE" id="PS51352">
    <property type="entry name" value="THIOREDOXIN_2"/>
    <property type="match status" value="1"/>
</dbReference>